<evidence type="ECO:0000313" key="3">
    <source>
        <dbReference type="Proteomes" id="UP000054549"/>
    </source>
</evidence>
<proteinExistence type="predicted"/>
<sequence length="302" mass="34311">MWIIFQAFVRTWTWISTRLFTKKNAQTPDSDIEKVPSSGERMQATRARSQFEERMVEMFQDDWQSRYQREVAMFKLQRNTVTSHSSRKYDGLRRGTVGPIENDPYCVAPPPRSKRAKQPRKHSAKYRLRQGEHVDNWDCELSDFYGKRSPPQPFTPSPLLSGFSPLVAGEDIREETYRFPGRRPTLPCTSSVPTSGILRSPFLGSSDPQSSKQSPFLALQFTDLTQTIMTDFKPVGYSTNALSAVTDTFWDAPAAMPAKPPRVFGASYNQSDANDTLAASYSVGHIWSLPSFPNPDLIYEEM</sequence>
<name>A0A0C2X8P3_AMAMK</name>
<accession>A0A0C2X8P3</accession>
<dbReference type="EMBL" id="KN818240">
    <property type="protein sequence ID" value="KIL65676.1"/>
    <property type="molecule type" value="Genomic_DNA"/>
</dbReference>
<feature type="compositionally biased region" description="Basic residues" evidence="1">
    <location>
        <begin position="112"/>
        <end position="127"/>
    </location>
</feature>
<dbReference type="HOGENOM" id="CLU_921248_0_0_1"/>
<reference evidence="2 3" key="1">
    <citation type="submission" date="2014-04" db="EMBL/GenBank/DDBJ databases">
        <title>Evolutionary Origins and Diversification of the Mycorrhizal Mutualists.</title>
        <authorList>
            <consortium name="DOE Joint Genome Institute"/>
            <consortium name="Mycorrhizal Genomics Consortium"/>
            <person name="Kohler A."/>
            <person name="Kuo A."/>
            <person name="Nagy L.G."/>
            <person name="Floudas D."/>
            <person name="Copeland A."/>
            <person name="Barry K.W."/>
            <person name="Cichocki N."/>
            <person name="Veneault-Fourrey C."/>
            <person name="LaButti K."/>
            <person name="Lindquist E.A."/>
            <person name="Lipzen A."/>
            <person name="Lundell T."/>
            <person name="Morin E."/>
            <person name="Murat C."/>
            <person name="Riley R."/>
            <person name="Ohm R."/>
            <person name="Sun H."/>
            <person name="Tunlid A."/>
            <person name="Henrissat B."/>
            <person name="Grigoriev I.V."/>
            <person name="Hibbett D.S."/>
            <person name="Martin F."/>
        </authorList>
    </citation>
    <scope>NUCLEOTIDE SEQUENCE [LARGE SCALE GENOMIC DNA]</scope>
    <source>
        <strain evidence="2 3">Koide BX008</strain>
    </source>
</reference>
<evidence type="ECO:0000256" key="1">
    <source>
        <dbReference type="SAM" id="MobiDB-lite"/>
    </source>
</evidence>
<evidence type="ECO:0000313" key="2">
    <source>
        <dbReference type="EMBL" id="KIL65676.1"/>
    </source>
</evidence>
<organism evidence="2 3">
    <name type="scientific">Amanita muscaria (strain Koide BX008)</name>
    <dbReference type="NCBI Taxonomy" id="946122"/>
    <lineage>
        <taxon>Eukaryota</taxon>
        <taxon>Fungi</taxon>
        <taxon>Dikarya</taxon>
        <taxon>Basidiomycota</taxon>
        <taxon>Agaricomycotina</taxon>
        <taxon>Agaricomycetes</taxon>
        <taxon>Agaricomycetidae</taxon>
        <taxon>Agaricales</taxon>
        <taxon>Pluteineae</taxon>
        <taxon>Amanitaceae</taxon>
        <taxon>Amanita</taxon>
    </lineage>
</organism>
<dbReference type="Proteomes" id="UP000054549">
    <property type="component" value="Unassembled WGS sequence"/>
</dbReference>
<keyword evidence="3" id="KW-1185">Reference proteome</keyword>
<protein>
    <submittedName>
        <fullName evidence="2">Uncharacterized protein</fullName>
    </submittedName>
</protein>
<gene>
    <name evidence="2" type="ORF">M378DRAFT_10562</name>
</gene>
<dbReference type="OrthoDB" id="3067539at2759"/>
<dbReference type="InParanoid" id="A0A0C2X8P3"/>
<feature type="region of interest" description="Disordered" evidence="1">
    <location>
        <begin position="100"/>
        <end position="127"/>
    </location>
</feature>
<dbReference type="AlphaFoldDB" id="A0A0C2X8P3"/>